<evidence type="ECO:0000313" key="3">
    <source>
        <dbReference type="Proteomes" id="UP000439903"/>
    </source>
</evidence>
<keyword evidence="3" id="KW-1185">Reference proteome</keyword>
<accession>A0A8H3XCH1</accession>
<proteinExistence type="predicted"/>
<feature type="compositionally biased region" description="Low complexity" evidence="1">
    <location>
        <begin position="35"/>
        <end position="51"/>
    </location>
</feature>
<reference evidence="2 3" key="1">
    <citation type="journal article" date="2019" name="Environ. Microbiol.">
        <title>At the nexus of three kingdoms: the genome of the mycorrhizal fungus Gigaspora margarita provides insights into plant, endobacterial and fungal interactions.</title>
        <authorList>
            <person name="Venice F."/>
            <person name="Ghignone S."/>
            <person name="Salvioli di Fossalunga A."/>
            <person name="Amselem J."/>
            <person name="Novero M."/>
            <person name="Xianan X."/>
            <person name="Sedzielewska Toro K."/>
            <person name="Morin E."/>
            <person name="Lipzen A."/>
            <person name="Grigoriev I.V."/>
            <person name="Henrissat B."/>
            <person name="Martin F.M."/>
            <person name="Bonfante P."/>
        </authorList>
    </citation>
    <scope>NUCLEOTIDE SEQUENCE [LARGE SCALE GENOMIC DNA]</scope>
    <source>
        <strain evidence="2 3">BEG34</strain>
    </source>
</reference>
<dbReference type="Proteomes" id="UP000439903">
    <property type="component" value="Unassembled WGS sequence"/>
</dbReference>
<dbReference type="AlphaFoldDB" id="A0A8H3XCH1"/>
<sequence length="112" mass="12545">MLIEISLLKNIVQSLINEINKSKSDKFKPLSDPPIENNNTNGINNSDDNINEINNSKFDKSKALNKLPILVKNNDLNTLKETGLSCPIDNIGLCNFDTINTINATHITKYFK</sequence>
<organism evidence="2 3">
    <name type="scientific">Gigaspora margarita</name>
    <dbReference type="NCBI Taxonomy" id="4874"/>
    <lineage>
        <taxon>Eukaryota</taxon>
        <taxon>Fungi</taxon>
        <taxon>Fungi incertae sedis</taxon>
        <taxon>Mucoromycota</taxon>
        <taxon>Glomeromycotina</taxon>
        <taxon>Glomeromycetes</taxon>
        <taxon>Diversisporales</taxon>
        <taxon>Gigasporaceae</taxon>
        <taxon>Gigaspora</taxon>
    </lineage>
</organism>
<dbReference type="EMBL" id="WTPW01001324">
    <property type="protein sequence ID" value="KAF0442433.1"/>
    <property type="molecule type" value="Genomic_DNA"/>
</dbReference>
<feature type="region of interest" description="Disordered" evidence="1">
    <location>
        <begin position="26"/>
        <end position="51"/>
    </location>
</feature>
<comment type="caution">
    <text evidence="2">The sequence shown here is derived from an EMBL/GenBank/DDBJ whole genome shotgun (WGS) entry which is preliminary data.</text>
</comment>
<name>A0A8H3XCH1_GIGMA</name>
<protein>
    <submittedName>
        <fullName evidence="2">Uncharacterized protein</fullName>
    </submittedName>
</protein>
<evidence type="ECO:0000256" key="1">
    <source>
        <dbReference type="SAM" id="MobiDB-lite"/>
    </source>
</evidence>
<gene>
    <name evidence="2" type="ORF">F8M41_003667</name>
</gene>
<evidence type="ECO:0000313" key="2">
    <source>
        <dbReference type="EMBL" id="KAF0442433.1"/>
    </source>
</evidence>